<reference evidence="1 2" key="1">
    <citation type="submission" date="2020-08" db="EMBL/GenBank/DDBJ databases">
        <title>Genomic Encyclopedia of Type Strains, Phase IV (KMG-V): Genome sequencing to study the core and pangenomes of soil and plant-associated prokaryotes.</title>
        <authorList>
            <person name="Whitman W."/>
        </authorList>
    </citation>
    <scope>NUCLEOTIDE SEQUENCE [LARGE SCALE GENOMIC DNA]</scope>
    <source>
        <strain evidence="1 2">M8US30</strain>
    </source>
</reference>
<name>A0A7W8N424_9BACT</name>
<dbReference type="EMBL" id="JACHDZ010000005">
    <property type="protein sequence ID" value="MBB5345122.1"/>
    <property type="molecule type" value="Genomic_DNA"/>
</dbReference>
<gene>
    <name evidence="1" type="ORF">HDF10_003113</name>
</gene>
<organism evidence="1 2">
    <name type="scientific">Tunturiibacter lichenicola</name>
    <dbReference type="NCBI Taxonomy" id="2051959"/>
    <lineage>
        <taxon>Bacteria</taxon>
        <taxon>Pseudomonadati</taxon>
        <taxon>Acidobacteriota</taxon>
        <taxon>Terriglobia</taxon>
        <taxon>Terriglobales</taxon>
        <taxon>Acidobacteriaceae</taxon>
        <taxon>Tunturiibacter</taxon>
    </lineage>
</organism>
<dbReference type="Proteomes" id="UP000569092">
    <property type="component" value="Unassembled WGS sequence"/>
</dbReference>
<protein>
    <submittedName>
        <fullName evidence="1">Uncharacterized protein</fullName>
    </submittedName>
</protein>
<evidence type="ECO:0000313" key="2">
    <source>
        <dbReference type="Proteomes" id="UP000569092"/>
    </source>
</evidence>
<dbReference type="AlphaFoldDB" id="A0A7W8N424"/>
<evidence type="ECO:0000313" key="1">
    <source>
        <dbReference type="EMBL" id="MBB5345122.1"/>
    </source>
</evidence>
<sequence length="79" mass="8773">MLQEKKAINATRKVITSETVKFIVPEVLASKPVEKLICAFAEKGALVWTEIEMRSPCQQRGIGGVPLTRNARGYESHFA</sequence>
<proteinExistence type="predicted"/>
<comment type="caution">
    <text evidence="1">The sequence shown here is derived from an EMBL/GenBank/DDBJ whole genome shotgun (WGS) entry which is preliminary data.</text>
</comment>
<accession>A0A7W8N424</accession>